<evidence type="ECO:0000313" key="2">
    <source>
        <dbReference type="Proteomes" id="UP000245956"/>
    </source>
</evidence>
<protein>
    <submittedName>
        <fullName evidence="1">Uncharacterized protein</fullName>
    </submittedName>
</protein>
<accession>A0A2U3ENI2</accession>
<proteinExistence type="predicted"/>
<evidence type="ECO:0000313" key="1">
    <source>
        <dbReference type="EMBL" id="PWI76066.1"/>
    </source>
</evidence>
<dbReference type="AlphaFoldDB" id="A0A2U3ENI2"/>
<name>A0A2U3ENI2_PURLI</name>
<dbReference type="EMBL" id="LCWV01000001">
    <property type="protein sequence ID" value="PWI76066.1"/>
    <property type="molecule type" value="Genomic_DNA"/>
</dbReference>
<sequence>MTHRKRGKGSNPLNCRGFCGRGIIAGQGCLSRPGLTPSVRNSDETLASLDYLRRTAPPDGVAFQMLGTSAPTYGPASPEAGTMDVFPTRHLLGGVVFSASMSQRCDPSV</sequence>
<dbReference type="Proteomes" id="UP000245956">
    <property type="component" value="Unassembled WGS sequence"/>
</dbReference>
<organism evidence="1 2">
    <name type="scientific">Purpureocillium lilacinum</name>
    <name type="common">Paecilomyces lilacinus</name>
    <dbReference type="NCBI Taxonomy" id="33203"/>
    <lineage>
        <taxon>Eukaryota</taxon>
        <taxon>Fungi</taxon>
        <taxon>Dikarya</taxon>
        <taxon>Ascomycota</taxon>
        <taxon>Pezizomycotina</taxon>
        <taxon>Sordariomycetes</taxon>
        <taxon>Hypocreomycetidae</taxon>
        <taxon>Hypocreales</taxon>
        <taxon>Ophiocordycipitaceae</taxon>
        <taxon>Purpureocillium</taxon>
    </lineage>
</organism>
<comment type="caution">
    <text evidence="1">The sequence shown here is derived from an EMBL/GenBank/DDBJ whole genome shotgun (WGS) entry which is preliminary data.</text>
</comment>
<reference evidence="1 2" key="1">
    <citation type="journal article" date="2016" name="Front. Microbiol.">
        <title>Genome and transcriptome sequences reveal the specific parasitism of the nematophagous Purpureocillium lilacinum 36-1.</title>
        <authorList>
            <person name="Xie J."/>
            <person name="Li S."/>
            <person name="Mo C."/>
            <person name="Xiao X."/>
            <person name="Peng D."/>
            <person name="Wang G."/>
            <person name="Xiao Y."/>
        </authorList>
    </citation>
    <scope>NUCLEOTIDE SEQUENCE [LARGE SCALE GENOMIC DNA]</scope>
    <source>
        <strain evidence="1 2">36-1</strain>
    </source>
</reference>
<gene>
    <name evidence="1" type="ORF">PCL_03260</name>
</gene>